<keyword evidence="2" id="KW-1185">Reference proteome</keyword>
<reference evidence="1" key="1">
    <citation type="submission" date="2021-06" db="EMBL/GenBank/DDBJ databases">
        <authorList>
            <person name="Kallberg Y."/>
            <person name="Tangrot J."/>
            <person name="Rosling A."/>
        </authorList>
    </citation>
    <scope>NUCLEOTIDE SEQUENCE</scope>
    <source>
        <strain evidence="1">CL356</strain>
    </source>
</reference>
<dbReference type="Proteomes" id="UP000789525">
    <property type="component" value="Unassembled WGS sequence"/>
</dbReference>
<feature type="non-terminal residue" evidence="1">
    <location>
        <position position="1"/>
    </location>
</feature>
<gene>
    <name evidence="1" type="ORF">ACOLOM_LOCUS9862</name>
</gene>
<sequence>RLNHSLSTYYSTLRMDPVLYVPTHKQQHWVDESRPTILLGGHLDSTSPLAYFRAPGADDDASGTAVMLHVMNILSKSGWIEKNAQYPIEGHAYAGEEGGLLGSQKMARAFKSADRSVRGILNLEMVGWQPEYQGSSTITVLDDPNAGMHDYMLKVIKEYIPSADVRSTTCGYGCSDHYSWSSLGYPVVCLASYGPNDENLNPNYHSTSDTVDKLNFERMADFARAALAWVIQVGSD</sequence>
<dbReference type="EMBL" id="CAJVPT010029728">
    <property type="protein sequence ID" value="CAG8691854.1"/>
    <property type="molecule type" value="Genomic_DNA"/>
</dbReference>
<organism evidence="1 2">
    <name type="scientific">Acaulospora colombiana</name>
    <dbReference type="NCBI Taxonomy" id="27376"/>
    <lineage>
        <taxon>Eukaryota</taxon>
        <taxon>Fungi</taxon>
        <taxon>Fungi incertae sedis</taxon>
        <taxon>Mucoromycota</taxon>
        <taxon>Glomeromycotina</taxon>
        <taxon>Glomeromycetes</taxon>
        <taxon>Diversisporales</taxon>
        <taxon>Acaulosporaceae</taxon>
        <taxon>Acaulospora</taxon>
    </lineage>
</organism>
<name>A0ACA9P4C3_9GLOM</name>
<proteinExistence type="predicted"/>
<protein>
    <submittedName>
        <fullName evidence="1">15567_t:CDS:1</fullName>
    </submittedName>
</protein>
<evidence type="ECO:0000313" key="2">
    <source>
        <dbReference type="Proteomes" id="UP000789525"/>
    </source>
</evidence>
<accession>A0ACA9P4C3</accession>
<comment type="caution">
    <text evidence="1">The sequence shown here is derived from an EMBL/GenBank/DDBJ whole genome shotgun (WGS) entry which is preliminary data.</text>
</comment>
<evidence type="ECO:0000313" key="1">
    <source>
        <dbReference type="EMBL" id="CAG8691854.1"/>
    </source>
</evidence>